<dbReference type="EMBL" id="CP049055">
    <property type="protein sequence ID" value="QII13710.1"/>
    <property type="molecule type" value="Genomic_DNA"/>
</dbReference>
<dbReference type="EMBL" id="LT934425">
    <property type="protein sequence ID" value="SOH05155.1"/>
    <property type="molecule type" value="Genomic_DNA"/>
</dbReference>
<evidence type="ECO:0008006" key="6">
    <source>
        <dbReference type="Google" id="ProtNLM"/>
    </source>
</evidence>
<dbReference type="InterPro" id="IPR021799">
    <property type="entry name" value="PIN-like_prokaryotic"/>
</dbReference>
<dbReference type="PANTHER" id="PTHR39550:SF1">
    <property type="entry name" value="SLL0658 PROTEIN"/>
    <property type="match status" value="1"/>
</dbReference>
<dbReference type="Proteomes" id="UP000501926">
    <property type="component" value="Chromosome"/>
</dbReference>
<reference evidence="2 5" key="5">
    <citation type="submission" date="2020-02" db="EMBL/GenBank/DDBJ databases">
        <title>Newly sequenced genome of strain CSTR1 showed variability in Candidatus Kuenenia stuttgartiensis genomes.</title>
        <authorList>
            <person name="Ding C."/>
            <person name="Adrian L."/>
        </authorList>
    </citation>
    <scope>NUCLEOTIDE SEQUENCE [LARGE SCALE GENOMIC DNA]</scope>
    <source>
        <strain evidence="2 5">CSTR1</strain>
    </source>
</reference>
<dbReference type="PANTHER" id="PTHR39550">
    <property type="entry name" value="SLL0658 PROTEIN"/>
    <property type="match status" value="1"/>
</dbReference>
<gene>
    <name evidence="2" type="ORF">KsCSTR_43310</name>
    <name evidence="3" type="ORF">KSMBR1_2668</name>
    <name evidence="1" type="ORF">kustc1058</name>
</gene>
<evidence type="ECO:0000313" key="1">
    <source>
        <dbReference type="EMBL" id="CAJ71803.1"/>
    </source>
</evidence>
<proteinExistence type="predicted"/>
<keyword evidence="4" id="KW-1185">Reference proteome</keyword>
<dbReference type="Pfam" id="PF11848">
    <property type="entry name" value="DUF3368"/>
    <property type="match status" value="1"/>
</dbReference>
<reference evidence="1" key="2">
    <citation type="submission" date="2006-01" db="EMBL/GenBank/DDBJ databases">
        <authorList>
            <person name="Genoscope"/>
        </authorList>
    </citation>
    <scope>NUCLEOTIDE SEQUENCE</scope>
</reference>
<organism evidence="1">
    <name type="scientific">Kuenenia stuttgartiensis</name>
    <dbReference type="NCBI Taxonomy" id="174633"/>
    <lineage>
        <taxon>Bacteria</taxon>
        <taxon>Pseudomonadati</taxon>
        <taxon>Planctomycetota</taxon>
        <taxon>Candidatus Brocadiia</taxon>
        <taxon>Candidatus Brocadiales</taxon>
        <taxon>Candidatus Brocadiaceae</taxon>
        <taxon>Candidatus Kuenenia</taxon>
    </lineage>
</organism>
<accession>Q1PX51</accession>
<dbReference type="AlphaFoldDB" id="Q1PX51"/>
<evidence type="ECO:0000313" key="5">
    <source>
        <dbReference type="Proteomes" id="UP000501926"/>
    </source>
</evidence>
<sequence length="166" mass="18696">MIVFDSSTLILLAKIDMLDMVVSNFRGKVLIPETVMTEVCEDRRIEVPAIEKLINDHKIEVFKVKGIAQTKNIMEDFSIDRGEAEAIILSIEKGISMVATDDRNAIRACKMLKLDFVTAITILIRAFEKTLIDSETALLKLQKLQLIGRYSKEIIRDATKLLRGGT</sequence>
<protein>
    <recommendedName>
        <fullName evidence="6">DUF3368 domain-containing protein</fullName>
    </recommendedName>
</protein>
<evidence type="ECO:0000313" key="4">
    <source>
        <dbReference type="Proteomes" id="UP000221734"/>
    </source>
</evidence>
<reference evidence="3" key="3">
    <citation type="submission" date="2017-10" db="EMBL/GenBank/DDBJ databases">
        <authorList>
            <person name="Banno H."/>
            <person name="Chua N.-H."/>
        </authorList>
    </citation>
    <scope>NUCLEOTIDE SEQUENCE [LARGE SCALE GENOMIC DNA]</scope>
    <source>
        <strain evidence="3">Kuenenia_mbr1_ru-nijmegen</strain>
    </source>
</reference>
<reference evidence="4" key="4">
    <citation type="submission" date="2017-10" db="EMBL/GenBank/DDBJ databases">
        <authorList>
            <person name="Frank J."/>
        </authorList>
    </citation>
    <scope>NUCLEOTIDE SEQUENCE [LARGE SCALE GENOMIC DNA]</scope>
</reference>
<name>Q1PX51_KUEST</name>
<evidence type="ECO:0000313" key="2">
    <source>
        <dbReference type="EMBL" id="QII13710.1"/>
    </source>
</evidence>
<evidence type="ECO:0000313" key="3">
    <source>
        <dbReference type="EMBL" id="SOH05155.1"/>
    </source>
</evidence>
<reference evidence="1" key="1">
    <citation type="journal article" date="2006" name="Nature">
        <title>Deciphering the evolution and metabolism of an anammox bacterium from a community genome.</title>
        <authorList>
            <person name="Strous M."/>
            <person name="Pelletier E."/>
            <person name="Mangenot S."/>
            <person name="Rattei T."/>
            <person name="Lehner A."/>
            <person name="Taylor M.W."/>
            <person name="Horn M."/>
            <person name="Daims H."/>
            <person name="Bartol-Mavel D."/>
            <person name="Wincker P."/>
            <person name="Barbe V."/>
            <person name="Fonknechten N."/>
            <person name="Vallenet D."/>
            <person name="Segurens B."/>
            <person name="Schenowitz-Truong C."/>
            <person name="Medigue C."/>
            <person name="Collingro A."/>
            <person name="Snel B."/>
            <person name="Dutilh B.E."/>
            <person name="OpDenCamp H.J.M."/>
            <person name="vanDerDrift C."/>
            <person name="Cirpus I."/>
            <person name="vanDePas-Schoonen K.T."/>
            <person name="Harhangi H.R."/>
            <person name="vanNiftrik L."/>
            <person name="Schmid M."/>
            <person name="Keltjens J."/>
            <person name="vanDeVossenberg J."/>
            <person name="Kartal B."/>
            <person name="Meier H."/>
            <person name="Frishman D."/>
            <person name="Huynen M.A."/>
            <person name="Mewes H."/>
            <person name="Weissenbach J."/>
            <person name="Jetten M.S.M."/>
            <person name="Wagner M."/>
            <person name="LePaslier D."/>
        </authorList>
    </citation>
    <scope>NUCLEOTIDE SEQUENCE</scope>
</reference>
<dbReference type="EMBL" id="CT573073">
    <property type="protein sequence ID" value="CAJ71803.1"/>
    <property type="molecule type" value="Genomic_DNA"/>
</dbReference>
<dbReference type="KEGG" id="kst:KSMBR1_2668"/>
<dbReference type="Proteomes" id="UP000221734">
    <property type="component" value="Chromosome Kuenenia_stuttgartiensis_MBR1"/>
</dbReference>